<keyword evidence="5" id="KW-1185">Reference proteome</keyword>
<feature type="region of interest" description="Disordered" evidence="2">
    <location>
        <begin position="37"/>
        <end position="58"/>
    </location>
</feature>
<comment type="similarity">
    <text evidence="1">Belongs to the avfA family.</text>
</comment>
<accession>A0AAN9YGA2</accession>
<dbReference type="InterPro" id="IPR051606">
    <property type="entry name" value="Polyketide_Oxido-like"/>
</dbReference>
<reference evidence="4 5" key="1">
    <citation type="submission" date="2024-02" db="EMBL/GenBank/DDBJ databases">
        <title>De novo assembly and annotation of 12 fungi associated with fruit tree decline syndrome in Ontario, Canada.</title>
        <authorList>
            <person name="Sulman M."/>
            <person name="Ellouze W."/>
            <person name="Ilyukhin E."/>
        </authorList>
    </citation>
    <scope>NUCLEOTIDE SEQUENCE [LARGE SCALE GENOMIC DNA]</scope>
    <source>
        <strain evidence="4 5">M11/M66-122</strain>
    </source>
</reference>
<dbReference type="GO" id="GO:0004074">
    <property type="term" value="F:biliverdin reductase [NAD(P)H] activity"/>
    <property type="evidence" value="ECO:0007669"/>
    <property type="project" value="TreeGrafter"/>
</dbReference>
<gene>
    <name evidence="4" type="ORF">SLS62_010527</name>
</gene>
<feature type="domain" description="NAD(P)-binding" evidence="3">
    <location>
        <begin position="61"/>
        <end position="257"/>
    </location>
</feature>
<dbReference type="PANTHER" id="PTHR43355:SF2">
    <property type="entry name" value="FLAVIN REDUCTASE (NADPH)"/>
    <property type="match status" value="1"/>
</dbReference>
<dbReference type="SUPFAM" id="SSF51735">
    <property type="entry name" value="NAD(P)-binding Rossmann-fold domains"/>
    <property type="match status" value="1"/>
</dbReference>
<comment type="caution">
    <text evidence="4">The sequence shown here is derived from an EMBL/GenBank/DDBJ whole genome shotgun (WGS) entry which is preliminary data.</text>
</comment>
<proteinExistence type="inferred from homology"/>
<evidence type="ECO:0000256" key="1">
    <source>
        <dbReference type="ARBA" id="ARBA00038376"/>
    </source>
</evidence>
<organism evidence="4 5">
    <name type="scientific">Diatrype stigma</name>
    <dbReference type="NCBI Taxonomy" id="117547"/>
    <lineage>
        <taxon>Eukaryota</taxon>
        <taxon>Fungi</taxon>
        <taxon>Dikarya</taxon>
        <taxon>Ascomycota</taxon>
        <taxon>Pezizomycotina</taxon>
        <taxon>Sordariomycetes</taxon>
        <taxon>Xylariomycetidae</taxon>
        <taxon>Xylariales</taxon>
        <taxon>Diatrypaceae</taxon>
        <taxon>Diatrype</taxon>
    </lineage>
</organism>
<dbReference type="Gene3D" id="3.40.50.720">
    <property type="entry name" value="NAD(P)-binding Rossmann-like Domain"/>
    <property type="match status" value="1"/>
</dbReference>
<evidence type="ECO:0000313" key="5">
    <source>
        <dbReference type="Proteomes" id="UP001320420"/>
    </source>
</evidence>
<dbReference type="PANTHER" id="PTHR43355">
    <property type="entry name" value="FLAVIN REDUCTASE (NADPH)"/>
    <property type="match status" value="1"/>
</dbReference>
<evidence type="ECO:0000259" key="3">
    <source>
        <dbReference type="Pfam" id="PF13460"/>
    </source>
</evidence>
<dbReference type="GO" id="GO:0042602">
    <property type="term" value="F:riboflavin reductase (NADPH) activity"/>
    <property type="evidence" value="ECO:0007669"/>
    <property type="project" value="TreeGrafter"/>
</dbReference>
<protein>
    <recommendedName>
        <fullName evidence="3">NAD(P)-binding domain-containing protein</fullName>
    </recommendedName>
</protein>
<dbReference type="AlphaFoldDB" id="A0AAN9YGA2"/>
<name>A0AAN9YGA2_9PEZI</name>
<dbReference type="Proteomes" id="UP001320420">
    <property type="component" value="Unassembled WGS sequence"/>
</dbReference>
<sequence length="268" mass="27937">MQILILGGSGRTGQLIISEALARGHSITALVRNPSLFSCPDPSTSSTSTSTGKGGSATAAAATINSHPNLTLVRGTPLNPTDVDSAFVAGPTPTQAVVVALNARRASDSPFAAPHPTDTPARMMADSVANARATMRRHRKDNEGGMQQRCRLVVMSSSGAGSSFAGLNCLMKGVFTHSNMSLQLEDHNAVDAETRADFQGGEGRLDFDFIFVRPAMLAEGPAAPVKAYPEDGKGAGFMPKITRASVANFIVDAVEEPIFVGKSPVITN</sequence>
<dbReference type="Pfam" id="PF13460">
    <property type="entry name" value="NAD_binding_10"/>
    <property type="match status" value="1"/>
</dbReference>
<dbReference type="InterPro" id="IPR036291">
    <property type="entry name" value="NAD(P)-bd_dom_sf"/>
</dbReference>
<dbReference type="InterPro" id="IPR016040">
    <property type="entry name" value="NAD(P)-bd_dom"/>
</dbReference>
<evidence type="ECO:0000313" key="4">
    <source>
        <dbReference type="EMBL" id="KAK7743658.1"/>
    </source>
</evidence>
<evidence type="ECO:0000256" key="2">
    <source>
        <dbReference type="SAM" id="MobiDB-lite"/>
    </source>
</evidence>
<dbReference type="EMBL" id="JAKJXP020000133">
    <property type="protein sequence ID" value="KAK7743658.1"/>
    <property type="molecule type" value="Genomic_DNA"/>
</dbReference>
<feature type="compositionally biased region" description="Low complexity" evidence="2">
    <location>
        <begin position="43"/>
        <end position="58"/>
    </location>
</feature>